<feature type="binding site" evidence="9">
    <location>
        <position position="192"/>
    </location>
    <ligand>
        <name>alpha-D-glucose 1-phosphate</name>
        <dbReference type="ChEBI" id="CHEBI:58601"/>
    </ligand>
</feature>
<keyword evidence="6 9" id="KW-0067">ATP-binding</keyword>
<dbReference type="InterPro" id="IPR005835">
    <property type="entry name" value="NTP_transferase_dom"/>
</dbReference>
<evidence type="ECO:0000256" key="1">
    <source>
        <dbReference type="ARBA" id="ARBA00010443"/>
    </source>
</evidence>
<keyword evidence="13" id="KW-1185">Reference proteome</keyword>
<name>A0A927CXL2_9BACI</name>
<evidence type="ECO:0000256" key="6">
    <source>
        <dbReference type="ARBA" id="ARBA00022840"/>
    </source>
</evidence>
<keyword evidence="2 9" id="KW-0321">Glycogen metabolism</keyword>
<keyword evidence="8 9" id="KW-0119">Carbohydrate metabolism</keyword>
<feature type="binding site" evidence="9">
    <location>
        <begin position="181"/>
        <end position="182"/>
    </location>
    <ligand>
        <name>alpha-D-glucose 1-phosphate</name>
        <dbReference type="ChEBI" id="CHEBI:58601"/>
    </ligand>
</feature>
<dbReference type="HAMAP" id="MF_00624">
    <property type="entry name" value="GlgC"/>
    <property type="match status" value="1"/>
</dbReference>
<organism evidence="12 13">
    <name type="scientific">Peribacillus faecalis</name>
    <dbReference type="NCBI Taxonomy" id="2772559"/>
    <lineage>
        <taxon>Bacteria</taxon>
        <taxon>Bacillati</taxon>
        <taxon>Bacillota</taxon>
        <taxon>Bacilli</taxon>
        <taxon>Bacillales</taxon>
        <taxon>Bacillaceae</taxon>
        <taxon>Peribacillus</taxon>
    </lineage>
</organism>
<dbReference type="NCBIfam" id="NF003670">
    <property type="entry name" value="PRK05293.1"/>
    <property type="match status" value="1"/>
</dbReference>
<comment type="pathway">
    <text evidence="9">Glycan biosynthesis; glycogen biosynthesis.</text>
</comment>
<keyword evidence="4 9" id="KW-0548">Nucleotidyltransferase</keyword>
<evidence type="ECO:0000313" key="12">
    <source>
        <dbReference type="EMBL" id="MBD3108926.1"/>
    </source>
</evidence>
<comment type="subunit">
    <text evidence="9">Homotetramer.</text>
</comment>
<feature type="site" description="Could play a key role in the communication between the regulatory and the substrate sites" evidence="9">
    <location>
        <position position="61"/>
    </location>
</feature>
<dbReference type="InterPro" id="IPR023049">
    <property type="entry name" value="GlgC_bac"/>
</dbReference>
<dbReference type="EC" id="2.7.7.27" evidence="9"/>
<dbReference type="PROSITE" id="PS00809">
    <property type="entry name" value="ADP_GLC_PYROPHOSPH_2"/>
    <property type="match status" value="1"/>
</dbReference>
<dbReference type="CDD" id="cd04651">
    <property type="entry name" value="LbH_G1P_AT_C"/>
    <property type="match status" value="1"/>
</dbReference>
<keyword evidence="3 9" id="KW-0808">Transferase</keyword>
<comment type="catalytic activity">
    <reaction evidence="9">
        <text>alpha-D-glucose 1-phosphate + ATP + H(+) = ADP-alpha-D-glucose + diphosphate</text>
        <dbReference type="Rhea" id="RHEA:12120"/>
        <dbReference type="ChEBI" id="CHEBI:15378"/>
        <dbReference type="ChEBI" id="CHEBI:30616"/>
        <dbReference type="ChEBI" id="CHEBI:33019"/>
        <dbReference type="ChEBI" id="CHEBI:57498"/>
        <dbReference type="ChEBI" id="CHEBI:58601"/>
        <dbReference type="EC" id="2.7.7.27"/>
    </reaction>
</comment>
<feature type="domain" description="Glucose-1-phosphate adenylyltransferase/Bifunctional protein GlmU-like C-terminal hexapeptide" evidence="11">
    <location>
        <begin position="289"/>
        <end position="366"/>
    </location>
</feature>
<dbReference type="Gene3D" id="3.90.550.10">
    <property type="entry name" value="Spore Coat Polysaccharide Biosynthesis Protein SpsA, Chain A"/>
    <property type="match status" value="1"/>
</dbReference>
<dbReference type="InterPro" id="IPR011004">
    <property type="entry name" value="Trimer_LpxA-like_sf"/>
</dbReference>
<dbReference type="PROSITE" id="PS00810">
    <property type="entry name" value="ADP_GLC_PYROPHOSPH_3"/>
    <property type="match status" value="1"/>
</dbReference>
<feature type="binding site" evidence="9">
    <location>
        <position position="101"/>
    </location>
    <ligand>
        <name>alpha-D-glucose 1-phosphate</name>
        <dbReference type="ChEBI" id="CHEBI:58601"/>
    </ligand>
</feature>
<dbReference type="CDD" id="cd02508">
    <property type="entry name" value="ADP_Glucose_PP"/>
    <property type="match status" value="1"/>
</dbReference>
<dbReference type="AlphaFoldDB" id="A0A927CXL2"/>
<dbReference type="InterPro" id="IPR011831">
    <property type="entry name" value="ADP-Glc_PPase"/>
</dbReference>
<evidence type="ECO:0000256" key="8">
    <source>
        <dbReference type="ARBA" id="ARBA00023277"/>
    </source>
</evidence>
<dbReference type="PROSITE" id="PS00808">
    <property type="entry name" value="ADP_GLC_PYROPHOSPH_1"/>
    <property type="match status" value="1"/>
</dbReference>
<dbReference type="PANTHER" id="PTHR43523">
    <property type="entry name" value="GLUCOSE-1-PHOSPHATE ADENYLYLTRANSFERASE-RELATED"/>
    <property type="match status" value="1"/>
</dbReference>
<feature type="binding site" evidence="9">
    <location>
        <position position="166"/>
    </location>
    <ligand>
        <name>alpha-D-glucose 1-phosphate</name>
        <dbReference type="ChEBI" id="CHEBI:58601"/>
    </ligand>
</feature>
<dbReference type="Gene3D" id="2.160.10.10">
    <property type="entry name" value="Hexapeptide repeat proteins"/>
    <property type="match status" value="1"/>
</dbReference>
<dbReference type="SUPFAM" id="SSF53448">
    <property type="entry name" value="Nucleotide-diphospho-sugar transferases"/>
    <property type="match status" value="1"/>
</dbReference>
<feature type="domain" description="Nucleotidyl transferase" evidence="10">
    <location>
        <begin position="9"/>
        <end position="261"/>
    </location>
</feature>
<comment type="function">
    <text evidence="9">Involved in the biosynthesis of ADP-glucose, a building block required for the elongation reactions to produce glycogen. Catalyzes the reaction between ATP and alpha-D-glucose 1-phosphate (G1P) to produce pyrophosphate and ADP-Glc.</text>
</comment>
<dbReference type="RefSeq" id="WP_190998463.1">
    <property type="nucleotide sequence ID" value="NZ_JACXSI010000024.1"/>
</dbReference>
<proteinExistence type="inferred from homology"/>
<dbReference type="GO" id="GO:0008878">
    <property type="term" value="F:glucose-1-phosphate adenylyltransferase activity"/>
    <property type="evidence" value="ECO:0007669"/>
    <property type="project" value="UniProtKB-UniRule"/>
</dbReference>
<evidence type="ECO:0000256" key="4">
    <source>
        <dbReference type="ARBA" id="ARBA00022695"/>
    </source>
</evidence>
<protein>
    <recommendedName>
        <fullName evidence="9">Glucose-1-phosphate adenylyltransferase</fullName>
        <ecNumber evidence="9">2.7.7.27</ecNumber>
    </recommendedName>
    <alternativeName>
        <fullName evidence="9">ADP-glucose pyrophosphorylase</fullName>
        <shortName evidence="9">ADPGlc PPase</shortName>
    </alternativeName>
    <alternativeName>
        <fullName evidence="9">ADP-glucose synthase</fullName>
    </alternativeName>
</protein>
<keyword evidence="7 9" id="KW-0320">Glycogen biosynthesis</keyword>
<evidence type="ECO:0000256" key="7">
    <source>
        <dbReference type="ARBA" id="ARBA00023056"/>
    </source>
</evidence>
<gene>
    <name evidence="9" type="primary">glgC</name>
    <name evidence="12" type="ORF">IEO70_11190</name>
</gene>
<evidence type="ECO:0000256" key="3">
    <source>
        <dbReference type="ARBA" id="ARBA00022679"/>
    </source>
</evidence>
<dbReference type="NCBIfam" id="TIGR02091">
    <property type="entry name" value="glgC"/>
    <property type="match status" value="1"/>
</dbReference>
<dbReference type="InterPro" id="IPR029044">
    <property type="entry name" value="Nucleotide-diphossugar_trans"/>
</dbReference>
<keyword evidence="5 9" id="KW-0547">Nucleotide-binding</keyword>
<comment type="similarity">
    <text evidence="1 9">Belongs to the bacterial/plant glucose-1-phosphate adenylyltransferase family.</text>
</comment>
<accession>A0A927CXL2</accession>
<feature type="site" description="Could play a key role in the communication between the regulatory and the substrate sites" evidence="9">
    <location>
        <position position="100"/>
    </location>
</feature>
<dbReference type="GO" id="GO:0005524">
    <property type="term" value="F:ATP binding"/>
    <property type="evidence" value="ECO:0007669"/>
    <property type="project" value="UniProtKB-KW"/>
</dbReference>
<dbReference type="Proteomes" id="UP000602076">
    <property type="component" value="Unassembled WGS sequence"/>
</dbReference>
<dbReference type="SUPFAM" id="SSF51161">
    <property type="entry name" value="Trimeric LpxA-like enzymes"/>
    <property type="match status" value="1"/>
</dbReference>
<evidence type="ECO:0000259" key="10">
    <source>
        <dbReference type="Pfam" id="PF00483"/>
    </source>
</evidence>
<comment type="caution">
    <text evidence="12">The sequence shown here is derived from an EMBL/GenBank/DDBJ whole genome shotgun (WGS) entry which is preliminary data.</text>
</comment>
<evidence type="ECO:0000313" key="13">
    <source>
        <dbReference type="Proteomes" id="UP000602076"/>
    </source>
</evidence>
<sequence length="438" mass="49457">MYRKKKCVAMLLAGGQGSRLHVLTKQIAKPAVHFGGKYRIIDFTLSNCINSGIDTVGVLTQYQPLELNDYIDNGEPWDLDRTYGGVHILPPYQGVAGGDWYKGTANAIYQNMNFIDRYKPDYVIILSGDHIYKMDYNKMLEYHIEKDADCTIAVLSVPMEEASRFGIMNTNEDGSIYEFEEKPENPKSNQASMGVYIFKKEALFRYLTQDEADPTSSKDFGKNVIPAMLNAGERMFAYPFEGYWKDVGTLQSLWEGNMDLLGERPQLDLRDNKWKISYRHYPDHPHFIGKHGSVKNSIIAEGCEIEGTVINSVLFSGVTVEKGAVIKDSVVMRNTYINEGAQVQYSIVDSSVYVGSDCVVGEERAEGVELAVLGTGVKLHDGEVIASGEIIDNDTYAKRIEKREKERQEEQKLQKESPFIIKYDKSILVNVIEREVVE</sequence>
<evidence type="ECO:0000256" key="9">
    <source>
        <dbReference type="HAMAP-Rule" id="MF_00624"/>
    </source>
</evidence>
<dbReference type="InterPro" id="IPR005836">
    <property type="entry name" value="ADP_Glu_pyroP_CS"/>
</dbReference>
<evidence type="ECO:0000259" key="11">
    <source>
        <dbReference type="Pfam" id="PF24894"/>
    </source>
</evidence>
<dbReference type="Pfam" id="PF00483">
    <property type="entry name" value="NTP_transferase"/>
    <property type="match status" value="1"/>
</dbReference>
<dbReference type="PANTHER" id="PTHR43523:SF2">
    <property type="entry name" value="GLUCOSE-1-PHOSPHATE ADENYLYLTRANSFERASE"/>
    <property type="match status" value="1"/>
</dbReference>
<dbReference type="Pfam" id="PF24894">
    <property type="entry name" value="Hexapep_GlmU"/>
    <property type="match status" value="1"/>
</dbReference>
<evidence type="ECO:0000256" key="2">
    <source>
        <dbReference type="ARBA" id="ARBA00022600"/>
    </source>
</evidence>
<reference evidence="12" key="1">
    <citation type="submission" date="2020-09" db="EMBL/GenBank/DDBJ databases">
        <title>Bacillus faecalis sp. nov., a moderately halophilic bacterium isolated from cow faeces.</title>
        <authorList>
            <person name="Jiang L."/>
            <person name="Lee J."/>
        </authorList>
    </citation>
    <scope>NUCLEOTIDE SEQUENCE</scope>
    <source>
        <strain evidence="12">AGMB 02131</strain>
    </source>
</reference>
<dbReference type="EMBL" id="JACXSI010000024">
    <property type="protein sequence ID" value="MBD3108926.1"/>
    <property type="molecule type" value="Genomic_DNA"/>
</dbReference>
<dbReference type="InterPro" id="IPR056818">
    <property type="entry name" value="GlmU/GlgC-like_hexapep"/>
</dbReference>
<dbReference type="GO" id="GO:0005978">
    <property type="term" value="P:glycogen biosynthetic process"/>
    <property type="evidence" value="ECO:0007669"/>
    <property type="project" value="UniProtKB-UniRule"/>
</dbReference>
<evidence type="ECO:0000256" key="5">
    <source>
        <dbReference type="ARBA" id="ARBA00022741"/>
    </source>
</evidence>